<comment type="caution">
    <text evidence="3">The sequence shown here is derived from an EMBL/GenBank/DDBJ whole genome shotgun (WGS) entry which is preliminary data.</text>
</comment>
<organism evidence="3 4">
    <name type="scientific">Planctopirus hydrillae</name>
    <dbReference type="NCBI Taxonomy" id="1841610"/>
    <lineage>
        <taxon>Bacteria</taxon>
        <taxon>Pseudomonadati</taxon>
        <taxon>Planctomycetota</taxon>
        <taxon>Planctomycetia</taxon>
        <taxon>Planctomycetales</taxon>
        <taxon>Planctomycetaceae</taxon>
        <taxon>Planctopirus</taxon>
    </lineage>
</organism>
<dbReference type="STRING" id="1841610.A6X21_22100"/>
<feature type="region of interest" description="Disordered" evidence="1">
    <location>
        <begin position="67"/>
        <end position="93"/>
    </location>
</feature>
<dbReference type="EMBL" id="LYDR01000072">
    <property type="protein sequence ID" value="ODA31963.1"/>
    <property type="molecule type" value="Genomic_DNA"/>
</dbReference>
<proteinExistence type="predicted"/>
<evidence type="ECO:0000313" key="4">
    <source>
        <dbReference type="Proteomes" id="UP000094828"/>
    </source>
</evidence>
<feature type="domain" description="Putative regulatory protein FmdB zinc ribbon" evidence="2">
    <location>
        <begin position="1"/>
        <end position="42"/>
    </location>
</feature>
<protein>
    <submittedName>
        <fullName evidence="3">FmdB family transcriptional regulator</fullName>
    </submittedName>
</protein>
<dbReference type="RefSeq" id="WP_068847737.1">
    <property type="nucleotide sequence ID" value="NZ_LYDR01000072.1"/>
</dbReference>
<reference evidence="3 4" key="1">
    <citation type="submission" date="2016-05" db="EMBL/GenBank/DDBJ databases">
        <title>Genomic and physiological characterization of Planctopirus sp. isolated from fresh water lake.</title>
        <authorList>
            <person name="Subhash Y."/>
            <person name="Ramana C."/>
        </authorList>
    </citation>
    <scope>NUCLEOTIDE SEQUENCE [LARGE SCALE GENOMIC DNA]</scope>
    <source>
        <strain evidence="3 4">JC280</strain>
    </source>
</reference>
<keyword evidence="4" id="KW-1185">Reference proteome</keyword>
<dbReference type="SMART" id="SM00834">
    <property type="entry name" value="CxxC_CXXC_SSSS"/>
    <property type="match status" value="1"/>
</dbReference>
<dbReference type="InterPro" id="IPR013429">
    <property type="entry name" value="Regulatory_FmdB_Zinc_ribbon"/>
</dbReference>
<evidence type="ECO:0000256" key="1">
    <source>
        <dbReference type="SAM" id="MobiDB-lite"/>
    </source>
</evidence>
<dbReference type="PANTHER" id="PTHR34404:SF2">
    <property type="entry name" value="CONSERVED SERINE RICH PROTEIN"/>
    <property type="match status" value="1"/>
</dbReference>
<name>A0A1C3EFG3_9PLAN</name>
<dbReference type="OrthoDB" id="9813321at2"/>
<dbReference type="PANTHER" id="PTHR34404">
    <property type="entry name" value="REGULATORY PROTEIN, FMDB FAMILY"/>
    <property type="match status" value="1"/>
</dbReference>
<gene>
    <name evidence="3" type="ORF">A6X21_22100</name>
</gene>
<dbReference type="Proteomes" id="UP000094828">
    <property type="component" value="Unassembled WGS sequence"/>
</dbReference>
<accession>A0A1C3EFG3</accession>
<evidence type="ECO:0000259" key="2">
    <source>
        <dbReference type="SMART" id="SM00834"/>
    </source>
</evidence>
<sequence length="93" mass="9995">MPTYEYACDACDHRWEEFQSIKAEPTKKCPSCNKKKARRLISAGGGLLFKGSGFYLTDYRSEGYKKAASADKPASSAKPAGENKPAPSGNDGG</sequence>
<dbReference type="AlphaFoldDB" id="A0A1C3EFG3"/>
<feature type="compositionally biased region" description="Low complexity" evidence="1">
    <location>
        <begin position="70"/>
        <end position="80"/>
    </location>
</feature>
<dbReference type="Pfam" id="PF09723">
    <property type="entry name" value="Zn_ribbon_8"/>
    <property type="match status" value="1"/>
</dbReference>
<evidence type="ECO:0000313" key="3">
    <source>
        <dbReference type="EMBL" id="ODA31963.1"/>
    </source>
</evidence>
<dbReference type="NCBIfam" id="TIGR02605">
    <property type="entry name" value="CxxC_CxxC_SSSS"/>
    <property type="match status" value="1"/>
</dbReference>